<feature type="transmembrane region" description="Helical" evidence="4">
    <location>
        <begin position="256"/>
        <end position="278"/>
    </location>
</feature>
<dbReference type="PANTHER" id="PTHR31218">
    <property type="entry name" value="WAT1-RELATED PROTEIN"/>
    <property type="match status" value="1"/>
</dbReference>
<reference evidence="5 6" key="1">
    <citation type="journal article" date="2017" name="Front. Genet.">
        <title>Draft sequencing of the heterozygous diploid genome of Satsuma (Citrus unshiu Marc.) using a hybrid assembly approach.</title>
        <authorList>
            <person name="Shimizu T."/>
            <person name="Tanizawa Y."/>
            <person name="Mochizuki T."/>
            <person name="Nagasaki H."/>
            <person name="Yoshioka T."/>
            <person name="Toyoda A."/>
            <person name="Fujiyama A."/>
            <person name="Kaminuma E."/>
            <person name="Nakamura Y."/>
        </authorList>
    </citation>
    <scope>NUCLEOTIDE SEQUENCE [LARGE SCALE GENOMIC DNA]</scope>
    <source>
        <strain evidence="6">cv. Miyagawa wase</strain>
    </source>
</reference>
<evidence type="ECO:0000256" key="4">
    <source>
        <dbReference type="SAM" id="Phobius"/>
    </source>
</evidence>
<gene>
    <name evidence="5" type="ORF">CUMW_229010</name>
</gene>
<dbReference type="GO" id="GO:0016020">
    <property type="term" value="C:membrane"/>
    <property type="evidence" value="ECO:0007669"/>
    <property type="project" value="InterPro"/>
</dbReference>
<evidence type="ECO:0000256" key="1">
    <source>
        <dbReference type="ARBA" id="ARBA00022692"/>
    </source>
</evidence>
<keyword evidence="1 4" id="KW-0812">Transmembrane</keyword>
<evidence type="ECO:0000256" key="2">
    <source>
        <dbReference type="ARBA" id="ARBA00022989"/>
    </source>
</evidence>
<evidence type="ECO:0000313" key="5">
    <source>
        <dbReference type="EMBL" id="GAY63849.1"/>
    </source>
</evidence>
<keyword evidence="6" id="KW-1185">Reference proteome</keyword>
<protein>
    <recommendedName>
        <fullName evidence="7">WAT1-related protein</fullName>
    </recommendedName>
</protein>
<accession>A0A2H5QGU5</accession>
<dbReference type="Proteomes" id="UP000236630">
    <property type="component" value="Unassembled WGS sequence"/>
</dbReference>
<evidence type="ECO:0008006" key="7">
    <source>
        <dbReference type="Google" id="ProtNLM"/>
    </source>
</evidence>
<feature type="transmembrane region" description="Helical" evidence="4">
    <location>
        <begin position="116"/>
        <end position="135"/>
    </location>
</feature>
<organism evidence="5 6">
    <name type="scientific">Citrus unshiu</name>
    <name type="common">Satsuma mandarin</name>
    <name type="synonym">Citrus nobilis var. unshiu</name>
    <dbReference type="NCBI Taxonomy" id="55188"/>
    <lineage>
        <taxon>Eukaryota</taxon>
        <taxon>Viridiplantae</taxon>
        <taxon>Streptophyta</taxon>
        <taxon>Embryophyta</taxon>
        <taxon>Tracheophyta</taxon>
        <taxon>Spermatophyta</taxon>
        <taxon>Magnoliopsida</taxon>
        <taxon>eudicotyledons</taxon>
        <taxon>Gunneridae</taxon>
        <taxon>Pentapetalae</taxon>
        <taxon>rosids</taxon>
        <taxon>malvids</taxon>
        <taxon>Sapindales</taxon>
        <taxon>Rutaceae</taxon>
        <taxon>Aurantioideae</taxon>
        <taxon>Citrus</taxon>
    </lineage>
</organism>
<keyword evidence="2 4" id="KW-1133">Transmembrane helix</keyword>
<comment type="caution">
    <text evidence="5">The sequence shown here is derived from an EMBL/GenBank/DDBJ whole genome shotgun (WGS) entry which is preliminary data.</text>
</comment>
<dbReference type="EMBL" id="BDQV01000375">
    <property type="protein sequence ID" value="GAY63849.1"/>
    <property type="molecule type" value="Genomic_DNA"/>
</dbReference>
<dbReference type="InterPro" id="IPR030184">
    <property type="entry name" value="WAT1-related"/>
</dbReference>
<name>A0A2H5QGU5_CITUN</name>
<sequence length="402" mass="44723">MLIASIRIGPGDGGDKNGGRGKTQVTFLLPTLSAVLICQNIANYQLFKHSTTKLEFDKNKKLTYYKHNQDESFISIHKYRTNNLTPRSYGNCDICVASVYFLTEASFNQGLNPHIYVTYRHAAGSLVMFPFAYFLERKIRPKLTLSLFLEMFLLSLQGLEIVGVRSPRGIAKIVGTLTSLVGVIVIAFYKGPAVPSLKGAPIHLGTNSVLENWLKGSILTLASRMLWSSFYITQAFTLKKYPAKLSLSAWMNGIGAAQSAVYTGAVSSCLNVFIPLWCIEQKGPVFVTIFNPLITVIVAIAAYFLVGEKLILGGVIIIIGLYSLLWGKEGDQHCLKNQKQSFPTCDVQKKPKGPCFKFIRNRDPLTNHIPYLQWNYGIVSKNTYQTNGKIEVKLVTKVFNSL</sequence>
<dbReference type="GO" id="GO:0022857">
    <property type="term" value="F:transmembrane transporter activity"/>
    <property type="evidence" value="ECO:0007669"/>
    <property type="project" value="InterPro"/>
</dbReference>
<feature type="transmembrane region" description="Helical" evidence="4">
    <location>
        <begin position="170"/>
        <end position="189"/>
    </location>
</feature>
<dbReference type="AlphaFoldDB" id="A0A2H5QGU5"/>
<feature type="transmembrane region" description="Helical" evidence="4">
    <location>
        <begin position="285"/>
        <end position="304"/>
    </location>
</feature>
<dbReference type="STRING" id="55188.A0A2H5QGU5"/>
<feature type="transmembrane region" description="Helical" evidence="4">
    <location>
        <begin position="310"/>
        <end position="327"/>
    </location>
</feature>
<keyword evidence="3 4" id="KW-0472">Membrane</keyword>
<proteinExistence type="predicted"/>
<evidence type="ECO:0000313" key="6">
    <source>
        <dbReference type="Proteomes" id="UP000236630"/>
    </source>
</evidence>
<evidence type="ECO:0000256" key="3">
    <source>
        <dbReference type="ARBA" id="ARBA00023136"/>
    </source>
</evidence>